<reference evidence="5" key="1">
    <citation type="journal article" date="2015" name="BMC Genomics">
        <title>Genome mining reveals unlocked bioactive potential of marine Gram-negative bacteria.</title>
        <authorList>
            <person name="Machado H."/>
            <person name="Sonnenschein E.C."/>
            <person name="Melchiorsen J."/>
            <person name="Gram L."/>
        </authorList>
    </citation>
    <scope>NUCLEOTIDE SEQUENCE</scope>
    <source>
        <strain evidence="5">S2052</strain>
    </source>
</reference>
<dbReference type="EMBL" id="JXXR01000016">
    <property type="protein sequence ID" value="KJY71489.1"/>
    <property type="molecule type" value="Genomic_DNA"/>
</dbReference>
<gene>
    <name evidence="5" type="ORF">TW71_15910</name>
</gene>
<comment type="caution">
    <text evidence="5">The sequence shown here is derived from an EMBL/GenBank/DDBJ whole genome shotgun (WGS) entry which is preliminary data.</text>
</comment>
<dbReference type="Gene3D" id="3.40.190.10">
    <property type="entry name" value="Periplasmic binding protein-like II"/>
    <property type="match status" value="2"/>
</dbReference>
<organism evidence="5">
    <name type="scientific">Vibrio coralliilyticus</name>
    <dbReference type="NCBI Taxonomy" id="190893"/>
    <lineage>
        <taxon>Bacteria</taxon>
        <taxon>Pseudomonadati</taxon>
        <taxon>Pseudomonadota</taxon>
        <taxon>Gammaproteobacteria</taxon>
        <taxon>Vibrionales</taxon>
        <taxon>Vibrionaceae</taxon>
        <taxon>Vibrio</taxon>
    </lineage>
</organism>
<keyword evidence="2 3" id="KW-0732">Signal</keyword>
<feature type="domain" description="Solute-binding protein family 3/N-terminal" evidence="4">
    <location>
        <begin position="28"/>
        <end position="253"/>
    </location>
</feature>
<proteinExistence type="inferred from homology"/>
<evidence type="ECO:0000313" key="5">
    <source>
        <dbReference type="EMBL" id="KJY71489.1"/>
    </source>
</evidence>
<name>A0A837G6Z2_9VIBR</name>
<protein>
    <recommendedName>
        <fullName evidence="4">Solute-binding protein family 3/N-terminal domain-containing protein</fullName>
    </recommendedName>
</protein>
<dbReference type="PANTHER" id="PTHR35936:SF6">
    <property type="entry name" value="AMINO ACID ABC TRANSPORTER SUBSTRATE-BINDING PAAT FAMILY PROTEIN"/>
    <property type="match status" value="1"/>
</dbReference>
<evidence type="ECO:0000256" key="2">
    <source>
        <dbReference type="ARBA" id="ARBA00022729"/>
    </source>
</evidence>
<dbReference type="AlphaFoldDB" id="A0A837G6Z2"/>
<sequence>MVFKSASLLNLCILMFFSTHAFGQQCNVLKVGSIQDWHPVTYIDSQSGAVRGIANDLARLLGQELGIPVEIDIETPWSRMLHNVQSGQLDMVSALYWTSERDRLYLYTRPYFVNQARAFVPKGKEFPFSQLADLKGRTGVVPLGGSFGEEFDTFRVEHKLKLIAVETKEQKGKMILAGRADYFIHDYLDGISYLKRYDLMEEIVALPHPISITEVYFAFSRQSPCVELLPRVNRIIDKAKSDGTLQSIIDGYF</sequence>
<accession>A0A837G6Z2</accession>
<evidence type="ECO:0000256" key="3">
    <source>
        <dbReference type="SAM" id="SignalP"/>
    </source>
</evidence>
<dbReference type="InterPro" id="IPR001638">
    <property type="entry name" value="Solute-binding_3/MltF_N"/>
</dbReference>
<evidence type="ECO:0000256" key="1">
    <source>
        <dbReference type="ARBA" id="ARBA00010333"/>
    </source>
</evidence>
<evidence type="ECO:0000259" key="4">
    <source>
        <dbReference type="SMART" id="SM00062"/>
    </source>
</evidence>
<dbReference type="SMART" id="SM00062">
    <property type="entry name" value="PBPb"/>
    <property type="match status" value="1"/>
</dbReference>
<feature type="chain" id="PRO_5033020726" description="Solute-binding protein family 3/N-terminal domain-containing protein" evidence="3">
    <location>
        <begin position="22"/>
        <end position="253"/>
    </location>
</feature>
<feature type="signal peptide" evidence="3">
    <location>
        <begin position="1"/>
        <end position="21"/>
    </location>
</feature>
<dbReference type="SUPFAM" id="SSF53850">
    <property type="entry name" value="Periplasmic binding protein-like II"/>
    <property type="match status" value="1"/>
</dbReference>
<comment type="similarity">
    <text evidence="1">Belongs to the bacterial solute-binding protein 3 family.</text>
</comment>
<dbReference type="PANTHER" id="PTHR35936">
    <property type="entry name" value="MEMBRANE-BOUND LYTIC MUREIN TRANSGLYCOSYLASE F"/>
    <property type="match status" value="1"/>
</dbReference>
<dbReference type="Pfam" id="PF00497">
    <property type="entry name" value="SBP_bac_3"/>
    <property type="match status" value="1"/>
</dbReference>